<evidence type="ECO:0000256" key="1">
    <source>
        <dbReference type="SAM" id="Phobius"/>
    </source>
</evidence>
<protein>
    <recommendedName>
        <fullName evidence="4">DUF3592 domain-containing protein</fullName>
    </recommendedName>
</protein>
<dbReference type="AlphaFoldDB" id="A0A941B130"/>
<dbReference type="Proteomes" id="UP000677875">
    <property type="component" value="Unassembled WGS sequence"/>
</dbReference>
<proteinExistence type="predicted"/>
<organism evidence="2 3">
    <name type="scientific">Streptomyces tagetis</name>
    <dbReference type="NCBI Taxonomy" id="2820809"/>
    <lineage>
        <taxon>Bacteria</taxon>
        <taxon>Bacillati</taxon>
        <taxon>Actinomycetota</taxon>
        <taxon>Actinomycetes</taxon>
        <taxon>Kitasatosporales</taxon>
        <taxon>Streptomycetaceae</taxon>
        <taxon>Streptomyces</taxon>
    </lineage>
</organism>
<keyword evidence="1" id="KW-0472">Membrane</keyword>
<sequence>MVGSLVVALLLGALSLLVLFPAAQHLRSLRGGERVEATLVRQGGCMAGNCQVEFEAAGRTVVADLPVGSGAGKSSVGTRLPVRYRADDPQVVALDGDVGGGGAAVGAVMSAGGALLFLAVSVLAGISLLRQGRPDPADGPATSPDEPHAGE</sequence>
<evidence type="ECO:0008006" key="4">
    <source>
        <dbReference type="Google" id="ProtNLM"/>
    </source>
</evidence>
<keyword evidence="1" id="KW-1133">Transmembrane helix</keyword>
<feature type="transmembrane region" description="Helical" evidence="1">
    <location>
        <begin position="103"/>
        <end position="126"/>
    </location>
</feature>
<name>A0A941B130_9ACTN</name>
<evidence type="ECO:0000313" key="3">
    <source>
        <dbReference type="Proteomes" id="UP000677875"/>
    </source>
</evidence>
<accession>A0A941B130</accession>
<evidence type="ECO:0000313" key="2">
    <source>
        <dbReference type="EMBL" id="MBQ0827531.1"/>
    </source>
</evidence>
<keyword evidence="1" id="KW-0812">Transmembrane</keyword>
<comment type="caution">
    <text evidence="2">The sequence shown here is derived from an EMBL/GenBank/DDBJ whole genome shotgun (WGS) entry which is preliminary data.</text>
</comment>
<reference evidence="2" key="1">
    <citation type="submission" date="2021-04" db="EMBL/GenBank/DDBJ databases">
        <title>Genome seq and assembly of Streptomyces sp. RG38.</title>
        <authorList>
            <person name="Chhetri G."/>
        </authorList>
    </citation>
    <scope>NUCLEOTIDE SEQUENCE</scope>
    <source>
        <strain evidence="2">RG38</strain>
    </source>
</reference>
<dbReference type="EMBL" id="JAGPNL010000003">
    <property type="protein sequence ID" value="MBQ0827531.1"/>
    <property type="molecule type" value="Genomic_DNA"/>
</dbReference>
<gene>
    <name evidence="2" type="ORF">J5Y05_13570</name>
</gene>
<keyword evidence="3" id="KW-1185">Reference proteome</keyword>